<reference evidence="3" key="2">
    <citation type="submission" date="2022-01" db="EMBL/GenBank/DDBJ databases">
        <authorList>
            <person name="Yamashiro T."/>
            <person name="Shiraishi A."/>
            <person name="Satake H."/>
            <person name="Nakayama K."/>
        </authorList>
    </citation>
    <scope>NUCLEOTIDE SEQUENCE</scope>
</reference>
<evidence type="ECO:0000259" key="2">
    <source>
        <dbReference type="PROSITE" id="PS50994"/>
    </source>
</evidence>
<dbReference type="PANTHER" id="PTHR11439:SF495">
    <property type="entry name" value="REVERSE TRANSCRIPTASE, RNA-DEPENDENT DNA POLYMERASE-RELATED"/>
    <property type="match status" value="1"/>
</dbReference>
<dbReference type="EMBL" id="BQNB010015110">
    <property type="protein sequence ID" value="GJT36132.1"/>
    <property type="molecule type" value="Genomic_DNA"/>
</dbReference>
<evidence type="ECO:0000313" key="4">
    <source>
        <dbReference type="Proteomes" id="UP001151760"/>
    </source>
</evidence>
<comment type="caution">
    <text evidence="3">The sequence shown here is derived from an EMBL/GenBank/DDBJ whole genome shotgun (WGS) entry which is preliminary data.</text>
</comment>
<sequence length="490" mass="55509">MNQFCHMKGIKREFSVARTPQQNGVAERKNRTLIEAARTMLADSLLPNLDFMRPFGCPVTILNTLDHLGKFEGKADEGFLVGYSVNRSGPEWLFDIDSLTKSMNYEPVTAGNQTNDDVGKGDDGVCQGSGIDDKERTNSSTQDVNTARLSINTTNANINTSSLNINTASPIPNNPSMIPLKETGIFNDAYDDREVGVKVDLNNLETAMNVWTLVDLPKGKRAIGTKWVFRNKKDKRCIVVRNKARLVTQGYTKEERIDYDEVYAPVARIEAIMLFLAYASFIGFIVYQMNVKSAFLYGTIKEEVSWYKTLSTDLLENGFRRGTIDKTLFIKKERGDILLVMVYVDDIIFGFTKKYNKRRMKSSSAKTTFRPNIMFAVCAFGRFQVTPKTLNLYAMKRIFRYIKGQLKLGLWYPRDSPFDLEAFFDSDYAGSSLDKKSTTRGCQFLRRRLISWQCKKQTIVANSTTEAEYVAAANCCGQVISISDCKYWNA</sequence>
<dbReference type="Pfam" id="PF07727">
    <property type="entry name" value="RVT_2"/>
    <property type="match status" value="1"/>
</dbReference>
<evidence type="ECO:0000313" key="3">
    <source>
        <dbReference type="EMBL" id="GJT36132.1"/>
    </source>
</evidence>
<protein>
    <submittedName>
        <fullName evidence="3">Retrovirus-related pol polyprotein from transposon TNT 1-94</fullName>
    </submittedName>
</protein>
<gene>
    <name evidence="3" type="ORF">Tco_0926551</name>
</gene>
<dbReference type="SUPFAM" id="SSF53098">
    <property type="entry name" value="Ribonuclease H-like"/>
    <property type="match status" value="1"/>
</dbReference>
<dbReference type="InterPro" id="IPR036397">
    <property type="entry name" value="RNaseH_sf"/>
</dbReference>
<name>A0ABQ5DAX9_9ASTR</name>
<dbReference type="PROSITE" id="PS50994">
    <property type="entry name" value="INTEGRASE"/>
    <property type="match status" value="1"/>
</dbReference>
<dbReference type="InterPro" id="IPR013103">
    <property type="entry name" value="RVT_2"/>
</dbReference>
<dbReference type="Proteomes" id="UP001151760">
    <property type="component" value="Unassembled WGS sequence"/>
</dbReference>
<dbReference type="InterPro" id="IPR012337">
    <property type="entry name" value="RNaseH-like_sf"/>
</dbReference>
<feature type="region of interest" description="Disordered" evidence="1">
    <location>
        <begin position="110"/>
        <end position="143"/>
    </location>
</feature>
<organism evidence="3 4">
    <name type="scientific">Tanacetum coccineum</name>
    <dbReference type="NCBI Taxonomy" id="301880"/>
    <lineage>
        <taxon>Eukaryota</taxon>
        <taxon>Viridiplantae</taxon>
        <taxon>Streptophyta</taxon>
        <taxon>Embryophyta</taxon>
        <taxon>Tracheophyta</taxon>
        <taxon>Spermatophyta</taxon>
        <taxon>Magnoliopsida</taxon>
        <taxon>eudicotyledons</taxon>
        <taxon>Gunneridae</taxon>
        <taxon>Pentapetalae</taxon>
        <taxon>asterids</taxon>
        <taxon>campanulids</taxon>
        <taxon>Asterales</taxon>
        <taxon>Asteraceae</taxon>
        <taxon>Asteroideae</taxon>
        <taxon>Anthemideae</taxon>
        <taxon>Anthemidinae</taxon>
        <taxon>Tanacetum</taxon>
    </lineage>
</organism>
<accession>A0ABQ5DAX9</accession>
<feature type="domain" description="Integrase catalytic" evidence="2">
    <location>
        <begin position="1"/>
        <end position="84"/>
    </location>
</feature>
<dbReference type="CDD" id="cd09272">
    <property type="entry name" value="RNase_HI_RT_Ty1"/>
    <property type="match status" value="1"/>
</dbReference>
<proteinExistence type="predicted"/>
<dbReference type="InterPro" id="IPR001584">
    <property type="entry name" value="Integrase_cat-core"/>
</dbReference>
<dbReference type="Gene3D" id="3.30.420.10">
    <property type="entry name" value="Ribonuclease H-like superfamily/Ribonuclease H"/>
    <property type="match status" value="1"/>
</dbReference>
<evidence type="ECO:0000256" key="1">
    <source>
        <dbReference type="SAM" id="MobiDB-lite"/>
    </source>
</evidence>
<keyword evidence="4" id="KW-1185">Reference proteome</keyword>
<reference evidence="3" key="1">
    <citation type="journal article" date="2022" name="Int. J. Mol. Sci.">
        <title>Draft Genome of Tanacetum Coccineum: Genomic Comparison of Closely Related Tanacetum-Family Plants.</title>
        <authorList>
            <person name="Yamashiro T."/>
            <person name="Shiraishi A."/>
            <person name="Nakayama K."/>
            <person name="Satake H."/>
        </authorList>
    </citation>
    <scope>NUCLEOTIDE SEQUENCE</scope>
</reference>
<dbReference type="PANTHER" id="PTHR11439">
    <property type="entry name" value="GAG-POL-RELATED RETROTRANSPOSON"/>
    <property type="match status" value="1"/>
</dbReference>